<gene>
    <name evidence="8" type="ORF">DVH24_008580</name>
</gene>
<comment type="caution">
    <text evidence="8">The sequence shown here is derived from an EMBL/GenBank/DDBJ whole genome shotgun (WGS) entry which is preliminary data.</text>
</comment>
<keyword evidence="5" id="KW-0411">Iron-sulfur</keyword>
<dbReference type="GO" id="GO:0033588">
    <property type="term" value="C:elongator holoenzyme complex"/>
    <property type="evidence" value="ECO:0007669"/>
    <property type="project" value="TreeGrafter"/>
</dbReference>
<dbReference type="GO" id="GO:0046872">
    <property type="term" value="F:metal ion binding"/>
    <property type="evidence" value="ECO:0007669"/>
    <property type="project" value="UniProtKB-KW"/>
</dbReference>
<dbReference type="SUPFAM" id="SSF102114">
    <property type="entry name" value="Radical SAM enzymes"/>
    <property type="match status" value="2"/>
</dbReference>
<keyword evidence="4" id="KW-0408">Iron</keyword>
<evidence type="ECO:0000256" key="3">
    <source>
        <dbReference type="ARBA" id="ARBA00022723"/>
    </source>
</evidence>
<keyword evidence="3" id="KW-0479">Metal-binding</keyword>
<keyword evidence="2" id="KW-0949">S-adenosyl-L-methionine</keyword>
<keyword evidence="1" id="KW-0004">4Fe-4S</keyword>
<evidence type="ECO:0000313" key="9">
    <source>
        <dbReference type="Proteomes" id="UP000290289"/>
    </source>
</evidence>
<dbReference type="EMBL" id="RDQH01000332">
    <property type="protein sequence ID" value="RXH96080.1"/>
    <property type="molecule type" value="Genomic_DNA"/>
</dbReference>
<dbReference type="AlphaFoldDB" id="A0A498JKI3"/>
<evidence type="ECO:0000313" key="8">
    <source>
        <dbReference type="EMBL" id="RXH96080.1"/>
    </source>
</evidence>
<feature type="domain" description="ELP3-like N-terminal" evidence="7">
    <location>
        <begin position="35"/>
        <end position="93"/>
    </location>
</feature>
<proteinExistence type="predicted"/>
<dbReference type="InterPro" id="IPR056591">
    <property type="entry name" value="ELP3-like_N"/>
</dbReference>
<dbReference type="GO" id="GO:0005634">
    <property type="term" value="C:nucleus"/>
    <property type="evidence" value="ECO:0007669"/>
    <property type="project" value="TreeGrafter"/>
</dbReference>
<dbReference type="GO" id="GO:0002926">
    <property type="term" value="P:tRNA wobble base 5-methoxycarbonylmethyl-2-thiouridinylation"/>
    <property type="evidence" value="ECO:0007669"/>
    <property type="project" value="TreeGrafter"/>
</dbReference>
<dbReference type="PANTHER" id="PTHR11135">
    <property type="entry name" value="HISTONE ACETYLTRANSFERASE-RELATED"/>
    <property type="match status" value="1"/>
</dbReference>
<dbReference type="Pfam" id="PF23613">
    <property type="entry name" value="ELP3_N"/>
    <property type="match status" value="1"/>
</dbReference>
<evidence type="ECO:0000259" key="7">
    <source>
        <dbReference type="Pfam" id="PF23613"/>
    </source>
</evidence>
<evidence type="ECO:0000256" key="1">
    <source>
        <dbReference type="ARBA" id="ARBA00022485"/>
    </source>
</evidence>
<dbReference type="InterPro" id="IPR039661">
    <property type="entry name" value="ELP3"/>
</dbReference>
<evidence type="ECO:0000256" key="5">
    <source>
        <dbReference type="ARBA" id="ARBA00023014"/>
    </source>
</evidence>
<keyword evidence="9" id="KW-1185">Reference proteome</keyword>
<reference evidence="8 9" key="1">
    <citation type="submission" date="2018-10" db="EMBL/GenBank/DDBJ databases">
        <title>A high-quality apple genome assembly.</title>
        <authorList>
            <person name="Hu J."/>
        </authorList>
    </citation>
    <scope>NUCLEOTIDE SEQUENCE [LARGE SCALE GENOMIC DNA]</scope>
    <source>
        <strain evidence="9">cv. HFTH1</strain>
        <tissue evidence="8">Young leaf</tissue>
    </source>
</reference>
<evidence type="ECO:0000256" key="2">
    <source>
        <dbReference type="ARBA" id="ARBA00022691"/>
    </source>
</evidence>
<dbReference type="GO" id="GO:0051539">
    <property type="term" value="F:4 iron, 4 sulfur cluster binding"/>
    <property type="evidence" value="ECO:0007669"/>
    <property type="project" value="UniProtKB-KW"/>
</dbReference>
<dbReference type="PANTHER" id="PTHR11135:SF0">
    <property type="entry name" value="ELONGATOR COMPLEX PROTEIN 3"/>
    <property type="match status" value="1"/>
</dbReference>
<evidence type="ECO:0000256" key="6">
    <source>
        <dbReference type="SAM" id="MobiDB-lite"/>
    </source>
</evidence>
<name>A0A498JKI3_MALDO</name>
<dbReference type="STRING" id="3750.A0A498JKI3"/>
<protein>
    <recommendedName>
        <fullName evidence="7">ELP3-like N-terminal domain-containing protein</fullName>
    </recommendedName>
</protein>
<accession>A0A498JKI3</accession>
<dbReference type="GO" id="GO:0005737">
    <property type="term" value="C:cytoplasm"/>
    <property type="evidence" value="ECO:0007669"/>
    <property type="project" value="TreeGrafter"/>
</dbReference>
<organism evidence="8 9">
    <name type="scientific">Malus domestica</name>
    <name type="common">Apple</name>
    <name type="synonym">Pyrus malus</name>
    <dbReference type="NCBI Taxonomy" id="3750"/>
    <lineage>
        <taxon>Eukaryota</taxon>
        <taxon>Viridiplantae</taxon>
        <taxon>Streptophyta</taxon>
        <taxon>Embryophyta</taxon>
        <taxon>Tracheophyta</taxon>
        <taxon>Spermatophyta</taxon>
        <taxon>Magnoliopsida</taxon>
        <taxon>eudicotyledons</taxon>
        <taxon>Gunneridae</taxon>
        <taxon>Pentapetalae</taxon>
        <taxon>rosids</taxon>
        <taxon>fabids</taxon>
        <taxon>Rosales</taxon>
        <taxon>Rosaceae</taxon>
        <taxon>Amygdaloideae</taxon>
        <taxon>Maleae</taxon>
        <taxon>Malus</taxon>
    </lineage>
</organism>
<evidence type="ECO:0000256" key="4">
    <source>
        <dbReference type="ARBA" id="ARBA00023004"/>
    </source>
</evidence>
<dbReference type="Proteomes" id="UP000290289">
    <property type="component" value="Chromosome 6"/>
</dbReference>
<dbReference type="InterPro" id="IPR058240">
    <property type="entry name" value="rSAM_sf"/>
</dbReference>
<feature type="region of interest" description="Disordered" evidence="6">
    <location>
        <begin position="1"/>
        <end position="26"/>
    </location>
</feature>
<sequence length="412" mass="46154">MATAVLPVSEPARKQPRPSRSGFQAHGPFEEEARIRAIVEIVSSMVDLSRKGQNIDLNALKTTACRKYGLSRAPKLVEMIAALPESDCEALLPTSMRAIRARYNPYVQARSRIDQLKRLGHSVDKVEFILMGGTFMSLPTDYRDCFIKNLHDALSGHISANVEEAVAYSSMVLLNVLECPLKQIGVQITNENVARDTNRGHTIAAVADCFCLAKDAGFKDIHHKIKPNQVELVRHHYMANEGWETFPSYEDTRQCGRNTTCPKLMGKCSIVRELHVYGTAVPVHGRDSDKLQHQGYGTLLMEEAERITSREHRPSGLPRPDYCLGPHLRQMLSYGCTRLEIGVQSTYEDVAQDTNRGHTVATVADCFCLAKDAGFKVNLVPYIKTRLPTLGKNCILNLSVLIRNYELVWKYI</sequence>